<keyword evidence="5 7" id="KW-1133">Transmembrane helix</keyword>
<feature type="transmembrane region" description="Helical" evidence="7">
    <location>
        <begin position="190"/>
        <end position="211"/>
    </location>
</feature>
<dbReference type="GO" id="GO:0044038">
    <property type="term" value="P:cell wall macromolecule biosynthetic process"/>
    <property type="evidence" value="ECO:0007669"/>
    <property type="project" value="TreeGrafter"/>
</dbReference>
<evidence type="ECO:0000256" key="5">
    <source>
        <dbReference type="ARBA" id="ARBA00022989"/>
    </source>
</evidence>
<organism evidence="8 9">
    <name type="scientific">Methanococcus aeolicus (strain ATCC BAA-1280 / DSM 17508 / OCM 812 / Nankai-3)</name>
    <dbReference type="NCBI Taxonomy" id="419665"/>
    <lineage>
        <taxon>Archaea</taxon>
        <taxon>Methanobacteriati</taxon>
        <taxon>Methanobacteriota</taxon>
        <taxon>Methanomada group</taxon>
        <taxon>Methanococci</taxon>
        <taxon>Methanococcales</taxon>
        <taxon>Methanococcaceae</taxon>
        <taxon>Methanococcus</taxon>
    </lineage>
</organism>
<feature type="transmembrane region" description="Helical" evidence="7">
    <location>
        <begin position="12"/>
        <end position="34"/>
    </location>
</feature>
<evidence type="ECO:0000256" key="1">
    <source>
        <dbReference type="ARBA" id="ARBA00004651"/>
    </source>
</evidence>
<dbReference type="GO" id="GO:0016780">
    <property type="term" value="F:phosphotransferase activity, for other substituted phosphate groups"/>
    <property type="evidence" value="ECO:0007669"/>
    <property type="project" value="InterPro"/>
</dbReference>
<feature type="transmembrane region" description="Helical" evidence="7">
    <location>
        <begin position="166"/>
        <end position="183"/>
    </location>
</feature>
<keyword evidence="6 7" id="KW-0472">Membrane</keyword>
<feature type="transmembrane region" description="Helical" evidence="7">
    <location>
        <begin position="103"/>
        <end position="129"/>
    </location>
</feature>
<keyword evidence="9" id="KW-1185">Reference proteome</keyword>
<evidence type="ECO:0000256" key="2">
    <source>
        <dbReference type="ARBA" id="ARBA00022475"/>
    </source>
</evidence>
<keyword evidence="2" id="KW-1003">Cell membrane</keyword>
<comment type="subcellular location">
    <subcellularLocation>
        <location evidence="1">Cell membrane</location>
        <topology evidence="1">Multi-pass membrane protein</topology>
    </subcellularLocation>
</comment>
<accession>A6UWW2</accession>
<evidence type="ECO:0000256" key="6">
    <source>
        <dbReference type="ARBA" id="ARBA00023136"/>
    </source>
</evidence>
<feature type="transmembrane region" description="Helical" evidence="7">
    <location>
        <begin position="55"/>
        <end position="83"/>
    </location>
</feature>
<dbReference type="eggNOG" id="arCOG03199">
    <property type="taxonomic scope" value="Archaea"/>
</dbReference>
<dbReference type="PANTHER" id="PTHR22926">
    <property type="entry name" value="PHOSPHO-N-ACETYLMURAMOYL-PENTAPEPTIDE-TRANSFERASE"/>
    <property type="match status" value="1"/>
</dbReference>
<evidence type="ECO:0000313" key="9">
    <source>
        <dbReference type="Proteomes" id="UP000001106"/>
    </source>
</evidence>
<dbReference type="OrthoDB" id="34534at2157"/>
<dbReference type="RefSeq" id="WP_011974116.1">
    <property type="nucleotide sequence ID" value="NC_009635.1"/>
</dbReference>
<dbReference type="CDD" id="cd06856">
    <property type="entry name" value="GT_GPT_archaea"/>
    <property type="match status" value="1"/>
</dbReference>
<dbReference type="InterPro" id="IPR000715">
    <property type="entry name" value="Glycosyl_transferase_4"/>
</dbReference>
<dbReference type="Proteomes" id="UP000001106">
    <property type="component" value="Chromosome"/>
</dbReference>
<gene>
    <name evidence="8" type="ordered locus">Maeo_1408</name>
</gene>
<dbReference type="AlphaFoldDB" id="A6UWW2"/>
<keyword evidence="4 7" id="KW-0812">Transmembrane</keyword>
<evidence type="ECO:0000313" key="8">
    <source>
        <dbReference type="EMBL" id="ABR56984.1"/>
    </source>
</evidence>
<dbReference type="Pfam" id="PF00953">
    <property type="entry name" value="Glycos_transf_4"/>
    <property type="match status" value="1"/>
</dbReference>
<dbReference type="EMBL" id="CP000743">
    <property type="protein sequence ID" value="ABR56984.1"/>
    <property type="molecule type" value="Genomic_DNA"/>
</dbReference>
<evidence type="ECO:0000256" key="4">
    <source>
        <dbReference type="ARBA" id="ARBA00022692"/>
    </source>
</evidence>
<dbReference type="GeneID" id="5327410"/>
<dbReference type="KEGG" id="mae:Maeo_1408"/>
<feature type="transmembrane region" description="Helical" evidence="7">
    <location>
        <begin position="277"/>
        <end position="298"/>
    </location>
</feature>
<proteinExistence type="predicted"/>
<evidence type="ECO:0000256" key="3">
    <source>
        <dbReference type="ARBA" id="ARBA00022679"/>
    </source>
</evidence>
<name>A6UWW2_META3</name>
<reference evidence="8" key="1">
    <citation type="submission" date="2007-06" db="EMBL/GenBank/DDBJ databases">
        <title>Complete sequence of Methanococcus aeolicus Nankai-3.</title>
        <authorList>
            <consortium name="US DOE Joint Genome Institute"/>
            <person name="Copeland A."/>
            <person name="Lucas S."/>
            <person name="Lapidus A."/>
            <person name="Barry K."/>
            <person name="Glavina del Rio T."/>
            <person name="Dalin E."/>
            <person name="Tice H."/>
            <person name="Pitluck S."/>
            <person name="Chain P."/>
            <person name="Malfatti S."/>
            <person name="Shin M."/>
            <person name="Vergez L."/>
            <person name="Schmutz J."/>
            <person name="Larimer F."/>
            <person name="Land M."/>
            <person name="Hauser L."/>
            <person name="Kyrpides N."/>
            <person name="Lykidis A."/>
            <person name="Sieprawska-Lupa M."/>
            <person name="Whitman W.B."/>
            <person name="Richardson P."/>
        </authorList>
    </citation>
    <scope>NUCLEOTIDE SEQUENCE [LARGE SCALE GENOMIC DNA]</scope>
    <source>
        <strain evidence="8">Nankai-3</strain>
    </source>
</reference>
<dbReference type="PANTHER" id="PTHR22926:SF3">
    <property type="entry name" value="UNDECAPRENYL-PHOSPHATE ALPHA-N-ACETYLGLUCOSAMINYL 1-PHOSPHATE TRANSFERASE"/>
    <property type="match status" value="1"/>
</dbReference>
<sequence>MIYDIGSYAYYIISYLLFGLLSYIFINIFIKTMVNYKYGIDLHKQNNKKIAEMGGIIPVSLSSLILLAYAPLLSIVLLLSGIIGTLDDIYKLSSKVKFIAMSLVGIPVSLFLGLDVIHTIIAMLGIAIYSNFTNMLAGFNGLEIGVGIISAIFLGLILLLNGDISGFNVVMIFVSCYFGLFLLNKYPAKVFPGDVGTLPIGAFLATVAIWKNLIPELIIIMLPHFIDALLKLSTGFTNREKQSPTKINKEGKLFVDGGYLSIMRCLLMKKPMKEYNIVFVVWFLSMLCGLIAILYNHFH</sequence>
<dbReference type="GO" id="GO:0005886">
    <property type="term" value="C:plasma membrane"/>
    <property type="evidence" value="ECO:0007669"/>
    <property type="project" value="UniProtKB-SubCell"/>
</dbReference>
<dbReference type="GO" id="GO:0071555">
    <property type="term" value="P:cell wall organization"/>
    <property type="evidence" value="ECO:0007669"/>
    <property type="project" value="TreeGrafter"/>
</dbReference>
<dbReference type="STRING" id="419665.Maeo_1408"/>
<dbReference type="HOGENOM" id="CLU_023982_4_0_2"/>
<keyword evidence="3 8" id="KW-0808">Transferase</keyword>
<evidence type="ECO:0000256" key="7">
    <source>
        <dbReference type="SAM" id="Phobius"/>
    </source>
</evidence>
<protein>
    <submittedName>
        <fullName evidence="8">Glycosyl transferase family 4</fullName>
    </submittedName>
</protein>
<feature type="transmembrane region" description="Helical" evidence="7">
    <location>
        <begin position="141"/>
        <end position="160"/>
    </location>
</feature>